<accession>A0AAX4PIF8</accession>
<dbReference type="InterPro" id="IPR009769">
    <property type="entry name" value="EDR2_C"/>
</dbReference>
<dbReference type="InterPro" id="IPR023393">
    <property type="entry name" value="START-like_dom_sf"/>
</dbReference>
<gene>
    <name evidence="2" type="ORF">HKI87_14g76310</name>
</gene>
<dbReference type="PANTHER" id="PTHR12136">
    <property type="entry name" value="ENHANCED DISEASE RESISTANCE-RELATED"/>
    <property type="match status" value="1"/>
</dbReference>
<dbReference type="AlphaFoldDB" id="A0AAX4PIF8"/>
<reference evidence="2 3" key="1">
    <citation type="submission" date="2024-03" db="EMBL/GenBank/DDBJ databases">
        <title>Complete genome sequence of the green alga Chloropicon roscoffensis RCC1871.</title>
        <authorList>
            <person name="Lemieux C."/>
            <person name="Pombert J.-F."/>
            <person name="Otis C."/>
            <person name="Turmel M."/>
        </authorList>
    </citation>
    <scope>NUCLEOTIDE SEQUENCE [LARGE SCALE GENOMIC DNA]</scope>
    <source>
        <strain evidence="2 3">RCC1871</strain>
    </source>
</reference>
<evidence type="ECO:0000313" key="3">
    <source>
        <dbReference type="Proteomes" id="UP001472866"/>
    </source>
</evidence>
<evidence type="ECO:0000259" key="1">
    <source>
        <dbReference type="Pfam" id="PF07059"/>
    </source>
</evidence>
<name>A0AAX4PIF8_9CHLO</name>
<dbReference type="EMBL" id="CP151514">
    <property type="protein sequence ID" value="WZN66068.1"/>
    <property type="molecule type" value="Genomic_DNA"/>
</dbReference>
<organism evidence="2 3">
    <name type="scientific">Chloropicon roscoffensis</name>
    <dbReference type="NCBI Taxonomy" id="1461544"/>
    <lineage>
        <taxon>Eukaryota</taxon>
        <taxon>Viridiplantae</taxon>
        <taxon>Chlorophyta</taxon>
        <taxon>Chloropicophyceae</taxon>
        <taxon>Chloropicales</taxon>
        <taxon>Chloropicaceae</taxon>
        <taxon>Chloropicon</taxon>
    </lineage>
</organism>
<protein>
    <submittedName>
        <fullName evidence="2">DUF1336 domain-containing protein</fullName>
    </submittedName>
</protein>
<dbReference type="SUPFAM" id="SSF55961">
    <property type="entry name" value="Bet v1-like"/>
    <property type="match status" value="1"/>
</dbReference>
<evidence type="ECO:0000313" key="2">
    <source>
        <dbReference type="EMBL" id="WZN66068.1"/>
    </source>
</evidence>
<dbReference type="PANTHER" id="PTHR12136:SF41">
    <property type="entry name" value="PLECKSTRIN HOMOLOGY (PH) AND LIPID-BINDING START DOMAINS-CONTAINING PROTEIN"/>
    <property type="match status" value="1"/>
</dbReference>
<feature type="domain" description="Protein ENHANCED DISEASE RESISTANCE 2 C-terminal" evidence="1">
    <location>
        <begin position="458"/>
        <end position="666"/>
    </location>
</feature>
<dbReference type="Pfam" id="PF07059">
    <property type="entry name" value="EDR2_C"/>
    <property type="match status" value="1"/>
</dbReference>
<proteinExistence type="predicted"/>
<dbReference type="Gene3D" id="3.30.530.20">
    <property type="match status" value="1"/>
</dbReference>
<sequence length="679" mass="76942">MVNMESIVYRWPPSTARSVLSTVGLSPKISTVPVERFAALRGHTLEYYHYEESFRNEEAPDRVWKLDQSCKVTEVFPYNYGKKDGWNPMAEKTHSMCWCFTVSWSKKQTDNTHVLQIGFEREVDAIAWHDTIKGMVDRLVEAGGLNSSMLKKVNREYTPQGTPRLEQDGDEEVGTWYAIKHINGVRVFMESEDDALRAKEESARMISCVMRGDPQTVFDSVWNFESYSHVKSNLSFLKVVKKVDEHRRVLHVQFPYRGMLRHVMPTRAVLVEATWRQDCDGTFVILFSNHHQVAQYAKAQGGLVPAKMNAAVTIAPLKPDFRLKNNYSHECLMTVVMRFEPGGWFETGSIPRIIISADSFFLQSMVDWFISIRERIEQERFVSKPLRLAVTSVAVEETAGYKAAELVKRVTSTAISTLALSQRPKAGDDGDGAVERRESFVVPSDSEGLNSRLDPKYWSSASADGLKVRGKKYLEDRAKIPAEDPMFDLHRVDLFEFPHPTEHVAPSMDYVKTNPDKFFYIVQLMVPGPPHYSVVAAFEPKDEEASLKADSPFARLMRQFVDGTDEERNELFKLIPGIVEGSWLVQKAVGNTPAILGKKIRIAYHRGSNYVELDFDIASSAMAANIVRLVSGATKTVVVDMAFLNEGHSEEELPEQLIGILRLKKLNLGMAQRIHMKSD</sequence>
<keyword evidence="3" id="KW-1185">Reference proteome</keyword>
<dbReference type="InterPro" id="IPR045096">
    <property type="entry name" value="EDR2-like"/>
</dbReference>
<dbReference type="Proteomes" id="UP001472866">
    <property type="component" value="Chromosome 14"/>
</dbReference>